<dbReference type="STRING" id="762903.Pedsa_3361"/>
<dbReference type="InterPro" id="IPR006626">
    <property type="entry name" value="PbH1"/>
</dbReference>
<dbReference type="GO" id="GO:0005576">
    <property type="term" value="C:extracellular region"/>
    <property type="evidence" value="ECO:0007669"/>
    <property type="project" value="UniProtKB-SubCell"/>
</dbReference>
<keyword evidence="6" id="KW-0106">Calcium</keyword>
<evidence type="ECO:0000313" key="11">
    <source>
        <dbReference type="Proteomes" id="UP000000310"/>
    </source>
</evidence>
<evidence type="ECO:0000256" key="3">
    <source>
        <dbReference type="ARBA" id="ARBA00022525"/>
    </source>
</evidence>
<dbReference type="AlphaFoldDB" id="F0SCQ2"/>
<evidence type="ECO:0000256" key="1">
    <source>
        <dbReference type="ARBA" id="ARBA00001913"/>
    </source>
</evidence>
<dbReference type="InterPro" id="IPR052052">
    <property type="entry name" value="Polysaccharide_Lyase_9"/>
</dbReference>
<comment type="similarity">
    <text evidence="8">Belongs to the polysaccharide lyase 9 family.</text>
</comment>
<dbReference type="InterPro" id="IPR011050">
    <property type="entry name" value="Pectin_lyase_fold/virulence"/>
</dbReference>
<dbReference type="Proteomes" id="UP000000310">
    <property type="component" value="Chromosome"/>
</dbReference>
<dbReference type="InterPro" id="IPR039448">
    <property type="entry name" value="Beta_helix"/>
</dbReference>
<protein>
    <submittedName>
        <fullName evidence="10">Pectate lyase</fullName>
    </submittedName>
</protein>
<reference evidence="11" key="2">
    <citation type="submission" date="2011-02" db="EMBL/GenBank/DDBJ databases">
        <title>The complete genome of Pedobacter saltans DSM 12145.</title>
        <authorList>
            <consortium name="US DOE Joint Genome Institute (JGI-PGF)"/>
            <person name="Lucas S."/>
            <person name="Copeland A."/>
            <person name="Lapidus A."/>
            <person name="Bruce D."/>
            <person name="Goodwin L."/>
            <person name="Pitluck S."/>
            <person name="Kyrpides N."/>
            <person name="Mavromatis K."/>
            <person name="Pagani I."/>
            <person name="Ivanova N."/>
            <person name="Ovchinnikova G."/>
            <person name="Lu M."/>
            <person name="Detter J.C."/>
            <person name="Han C."/>
            <person name="Land M."/>
            <person name="Hauser L."/>
            <person name="Markowitz V."/>
            <person name="Cheng J.-F."/>
            <person name="Hugenholtz P."/>
            <person name="Woyke T."/>
            <person name="Wu D."/>
            <person name="Tindall B."/>
            <person name="Pomrenke H.G."/>
            <person name="Brambilla E."/>
            <person name="Klenk H.-P."/>
            <person name="Eisen J.A."/>
        </authorList>
    </citation>
    <scope>NUCLEOTIDE SEQUENCE [LARGE SCALE GENOMIC DNA]</scope>
    <source>
        <strain evidence="11">ATCC 51119 / DSM 12145 / JCM 21818 / LMG 10337 / NBRC 100064 / NCIMB 13643</strain>
    </source>
</reference>
<dbReference type="SMART" id="SM00710">
    <property type="entry name" value="PbH1"/>
    <property type="match status" value="5"/>
</dbReference>
<dbReference type="PANTHER" id="PTHR40088">
    <property type="entry name" value="PECTATE LYASE (EUROFUNG)"/>
    <property type="match status" value="1"/>
</dbReference>
<accession>F0SCQ2</accession>
<keyword evidence="4" id="KW-0479">Metal-binding</keyword>
<reference evidence="10 11" key="1">
    <citation type="journal article" date="2011" name="Stand. Genomic Sci.">
        <title>Complete genome sequence of the gliding, heparinolytic Pedobacter saltans type strain (113).</title>
        <authorList>
            <person name="Liolios K."/>
            <person name="Sikorski J."/>
            <person name="Lu M."/>
            <person name="Nolan M."/>
            <person name="Lapidus A."/>
            <person name="Lucas S."/>
            <person name="Hammon N."/>
            <person name="Deshpande S."/>
            <person name="Cheng J.F."/>
            <person name="Tapia R."/>
            <person name="Han C."/>
            <person name="Goodwin L."/>
            <person name="Pitluck S."/>
            <person name="Huntemann M."/>
            <person name="Ivanova N."/>
            <person name="Pagani I."/>
            <person name="Mavromatis K."/>
            <person name="Ovchinikova G."/>
            <person name="Pati A."/>
            <person name="Chen A."/>
            <person name="Palaniappan K."/>
            <person name="Land M."/>
            <person name="Hauser L."/>
            <person name="Brambilla E.M."/>
            <person name="Kotsyurbenko O."/>
            <person name="Rohde M."/>
            <person name="Tindall B.J."/>
            <person name="Abt B."/>
            <person name="Goker M."/>
            <person name="Detter J.C."/>
            <person name="Woyke T."/>
            <person name="Bristow J."/>
            <person name="Eisen J.A."/>
            <person name="Markowitz V."/>
            <person name="Hugenholtz P."/>
            <person name="Klenk H.P."/>
            <person name="Kyrpides N.C."/>
        </authorList>
    </citation>
    <scope>NUCLEOTIDE SEQUENCE [LARGE SCALE GENOMIC DNA]</scope>
    <source>
        <strain evidence="11">ATCC 51119 / DSM 12145 / JCM 21818 / LMG 10337 / NBRC 100064 / NCIMB 13643</strain>
    </source>
</reference>
<feature type="domain" description="Right handed beta helix" evidence="9">
    <location>
        <begin position="103"/>
        <end position="275"/>
    </location>
</feature>
<evidence type="ECO:0000256" key="7">
    <source>
        <dbReference type="ARBA" id="ARBA00023239"/>
    </source>
</evidence>
<evidence type="ECO:0000256" key="4">
    <source>
        <dbReference type="ARBA" id="ARBA00022723"/>
    </source>
</evidence>
<sequence>MALLACVAFISCKKNETLTESNELNASSKKQTTTFASYTVTTEAALKSAISAAAPGDQIKVSGTIYLTSTLQLLNSGTSSNKINFTTSNGGILDCSNISSGWGVKVNGSYWNITNLTIRNAPDCGIVLQHGGYNYLYNLKTHANKDSGIQIYNGSNNNYVLSCQSYDNYDVANGGENADGFACKLSGGVNNKFESCTANHNSDDGWDLYGQPYTVKILTCTATNNGYGTNGDGNGFKLGSAGQTVAHTVTNCTANNNKAYGYDGNGNTGHITITGSGGSGNGKGLMTRIY</sequence>
<dbReference type="Gene3D" id="2.160.20.10">
    <property type="entry name" value="Single-stranded right-handed beta-helix, Pectin lyase-like"/>
    <property type="match status" value="1"/>
</dbReference>
<evidence type="ECO:0000256" key="6">
    <source>
        <dbReference type="ARBA" id="ARBA00022837"/>
    </source>
</evidence>
<dbReference type="Pfam" id="PF13229">
    <property type="entry name" value="Beta_helix"/>
    <property type="match status" value="1"/>
</dbReference>
<organism evidence="10 11">
    <name type="scientific">Pseudopedobacter saltans (strain ATCC 51119 / DSM 12145 / JCM 21818 / CCUG 39354 / LMG 10337 / NBRC 100064 / NCIMB 13643)</name>
    <name type="common">Pedobacter saltans</name>
    <dbReference type="NCBI Taxonomy" id="762903"/>
    <lineage>
        <taxon>Bacteria</taxon>
        <taxon>Pseudomonadati</taxon>
        <taxon>Bacteroidota</taxon>
        <taxon>Sphingobacteriia</taxon>
        <taxon>Sphingobacteriales</taxon>
        <taxon>Sphingobacteriaceae</taxon>
        <taxon>Pseudopedobacter</taxon>
    </lineage>
</organism>
<dbReference type="SUPFAM" id="SSF51126">
    <property type="entry name" value="Pectin lyase-like"/>
    <property type="match status" value="1"/>
</dbReference>
<comment type="cofactor">
    <cofactor evidence="1">
        <name>Ca(2+)</name>
        <dbReference type="ChEBI" id="CHEBI:29108"/>
    </cofactor>
</comment>
<evidence type="ECO:0000259" key="9">
    <source>
        <dbReference type="Pfam" id="PF13229"/>
    </source>
</evidence>
<dbReference type="PANTHER" id="PTHR40088:SF1">
    <property type="entry name" value="PECTATE LYASE PEL9"/>
    <property type="match status" value="1"/>
</dbReference>
<dbReference type="InterPro" id="IPR012334">
    <property type="entry name" value="Pectin_lyas_fold"/>
</dbReference>
<dbReference type="GO" id="GO:0016837">
    <property type="term" value="F:carbon-oxygen lyase activity, acting on polysaccharides"/>
    <property type="evidence" value="ECO:0007669"/>
    <property type="project" value="TreeGrafter"/>
</dbReference>
<proteinExistence type="inferred from homology"/>
<keyword evidence="3" id="KW-0964">Secreted</keyword>
<evidence type="ECO:0000256" key="2">
    <source>
        <dbReference type="ARBA" id="ARBA00004613"/>
    </source>
</evidence>
<dbReference type="eggNOG" id="COG3266">
    <property type="taxonomic scope" value="Bacteria"/>
</dbReference>
<gene>
    <name evidence="10" type="ordered locus">Pedsa_3361</name>
</gene>
<comment type="subcellular location">
    <subcellularLocation>
        <location evidence="2">Secreted</location>
    </subcellularLocation>
</comment>
<dbReference type="EMBL" id="CP002545">
    <property type="protein sequence ID" value="ADY53896.1"/>
    <property type="molecule type" value="Genomic_DNA"/>
</dbReference>
<evidence type="ECO:0000256" key="5">
    <source>
        <dbReference type="ARBA" id="ARBA00022729"/>
    </source>
</evidence>
<dbReference type="GO" id="GO:0046872">
    <property type="term" value="F:metal ion binding"/>
    <property type="evidence" value="ECO:0007669"/>
    <property type="project" value="UniProtKB-KW"/>
</dbReference>
<keyword evidence="7 10" id="KW-0456">Lyase</keyword>
<evidence type="ECO:0000313" key="10">
    <source>
        <dbReference type="EMBL" id="ADY53896.1"/>
    </source>
</evidence>
<keyword evidence="5" id="KW-0732">Signal</keyword>
<evidence type="ECO:0000256" key="8">
    <source>
        <dbReference type="ARBA" id="ARBA00038263"/>
    </source>
</evidence>
<dbReference type="HOGENOM" id="CLU_030634_0_0_10"/>
<name>F0SCQ2_PSESL</name>
<keyword evidence="11" id="KW-1185">Reference proteome</keyword>
<dbReference type="KEGG" id="psn:Pedsa_3361"/>